<evidence type="ECO:0000256" key="1">
    <source>
        <dbReference type="ARBA" id="ARBA00022679"/>
    </source>
</evidence>
<feature type="domain" description="N-acetyltransferase" evidence="3">
    <location>
        <begin position="8"/>
        <end position="159"/>
    </location>
</feature>
<organism evidence="4 5">
    <name type="scientific">Chitinophaga skermanii</name>
    <dbReference type="NCBI Taxonomy" id="331697"/>
    <lineage>
        <taxon>Bacteria</taxon>
        <taxon>Pseudomonadati</taxon>
        <taxon>Bacteroidota</taxon>
        <taxon>Chitinophagia</taxon>
        <taxon>Chitinophagales</taxon>
        <taxon>Chitinophagaceae</taxon>
        <taxon>Chitinophaga</taxon>
    </lineage>
</organism>
<dbReference type="InterPro" id="IPR000182">
    <property type="entry name" value="GNAT_dom"/>
</dbReference>
<comment type="caution">
    <text evidence="4">The sequence shown here is derived from an EMBL/GenBank/DDBJ whole genome shotgun (WGS) entry which is preliminary data.</text>
</comment>
<dbReference type="Pfam" id="PF00583">
    <property type="entry name" value="Acetyltransf_1"/>
    <property type="match status" value="1"/>
</dbReference>
<sequence>MHMTGSKLIERLARKEDIEKIIEMLADDPLGATREKVTPIVGEKYIQAFERIQQNPFAELTVVELAGEIIGTFHLNFLQFLTYEGGLRAQIEAVRVATPYRGKGIGTAMFHYAIARAKEKGCHMLQLTTNKKRPGALKFYESLGFVDSHIGLKLLLDKH</sequence>
<evidence type="ECO:0000259" key="3">
    <source>
        <dbReference type="PROSITE" id="PS51186"/>
    </source>
</evidence>
<evidence type="ECO:0000256" key="2">
    <source>
        <dbReference type="ARBA" id="ARBA00023315"/>
    </source>
</evidence>
<dbReference type="PANTHER" id="PTHR43420:SF12">
    <property type="entry name" value="N-ACETYLTRANSFERASE DOMAIN-CONTAINING PROTEIN"/>
    <property type="match status" value="1"/>
</dbReference>
<dbReference type="EMBL" id="QLLL01000004">
    <property type="protein sequence ID" value="RAJ05519.1"/>
    <property type="molecule type" value="Genomic_DNA"/>
</dbReference>
<dbReference type="Gene3D" id="3.40.630.30">
    <property type="match status" value="1"/>
</dbReference>
<gene>
    <name evidence="4" type="ORF">LX64_02679</name>
</gene>
<dbReference type="InterPro" id="IPR050680">
    <property type="entry name" value="YpeA/RimI_acetyltransf"/>
</dbReference>
<dbReference type="CDD" id="cd04301">
    <property type="entry name" value="NAT_SF"/>
    <property type="match status" value="1"/>
</dbReference>
<dbReference type="Proteomes" id="UP000249547">
    <property type="component" value="Unassembled WGS sequence"/>
</dbReference>
<dbReference type="AlphaFoldDB" id="A0A327QLT1"/>
<dbReference type="SUPFAM" id="SSF55729">
    <property type="entry name" value="Acyl-CoA N-acyltransferases (Nat)"/>
    <property type="match status" value="1"/>
</dbReference>
<protein>
    <submittedName>
        <fullName evidence="4">L-amino acid N-acyltransferase YncA</fullName>
    </submittedName>
</protein>
<keyword evidence="1 4" id="KW-0808">Transferase</keyword>
<proteinExistence type="predicted"/>
<reference evidence="4 5" key="1">
    <citation type="submission" date="2018-06" db="EMBL/GenBank/DDBJ databases">
        <title>Genomic Encyclopedia of Archaeal and Bacterial Type Strains, Phase II (KMG-II): from individual species to whole genera.</title>
        <authorList>
            <person name="Goeker M."/>
        </authorList>
    </citation>
    <scope>NUCLEOTIDE SEQUENCE [LARGE SCALE GENOMIC DNA]</scope>
    <source>
        <strain evidence="4 5">DSM 23857</strain>
    </source>
</reference>
<keyword evidence="2 4" id="KW-0012">Acyltransferase</keyword>
<dbReference type="PROSITE" id="PS51186">
    <property type="entry name" value="GNAT"/>
    <property type="match status" value="1"/>
</dbReference>
<evidence type="ECO:0000313" key="5">
    <source>
        <dbReference type="Proteomes" id="UP000249547"/>
    </source>
</evidence>
<evidence type="ECO:0000313" key="4">
    <source>
        <dbReference type="EMBL" id="RAJ05519.1"/>
    </source>
</evidence>
<keyword evidence="5" id="KW-1185">Reference proteome</keyword>
<name>A0A327QLT1_9BACT</name>
<dbReference type="GO" id="GO:0016747">
    <property type="term" value="F:acyltransferase activity, transferring groups other than amino-acyl groups"/>
    <property type="evidence" value="ECO:0007669"/>
    <property type="project" value="InterPro"/>
</dbReference>
<dbReference type="InterPro" id="IPR016181">
    <property type="entry name" value="Acyl_CoA_acyltransferase"/>
</dbReference>
<dbReference type="PANTHER" id="PTHR43420">
    <property type="entry name" value="ACETYLTRANSFERASE"/>
    <property type="match status" value="1"/>
</dbReference>
<accession>A0A327QLT1</accession>